<evidence type="ECO:0008006" key="4">
    <source>
        <dbReference type="Google" id="ProtNLM"/>
    </source>
</evidence>
<protein>
    <recommendedName>
        <fullName evidence="4">Holin of 3TMs, for gene-transfer release</fullName>
    </recommendedName>
</protein>
<evidence type="ECO:0000256" key="1">
    <source>
        <dbReference type="SAM" id="Phobius"/>
    </source>
</evidence>
<keyword evidence="1" id="KW-0812">Transmembrane</keyword>
<evidence type="ECO:0000313" key="3">
    <source>
        <dbReference type="Proteomes" id="UP001431019"/>
    </source>
</evidence>
<keyword evidence="3" id="KW-1185">Reference proteome</keyword>
<dbReference type="Proteomes" id="UP001431019">
    <property type="component" value="Unassembled WGS sequence"/>
</dbReference>
<evidence type="ECO:0000313" key="2">
    <source>
        <dbReference type="EMBL" id="MCC8392758.1"/>
    </source>
</evidence>
<gene>
    <name evidence="2" type="ORF">LJ656_09170</name>
</gene>
<sequence>MDWNKVADNIGSTAPLLAGLVGGPVGLGVTAAAAIISHTLGTSNDPGQVDTALNDPAAREKLRQAESANSLQLQQLMVTAAQTSLAHDADMARIAAGDRENARAMGIANRDWVPKVLAMAVTAGFFGILLLMALQPLPGDNKDLVNVVVGALGTAWISIIGYYFGTSVGSMRKTELLAKPSVPITPASAVTLREPASQSGTRAAAAAPASADTFPAFAPGGQGPIFSGGS</sequence>
<organism evidence="2 3">
    <name type="scientific">Paraburkholderia sejongensis</name>
    <dbReference type="NCBI Taxonomy" id="2886946"/>
    <lineage>
        <taxon>Bacteria</taxon>
        <taxon>Pseudomonadati</taxon>
        <taxon>Pseudomonadota</taxon>
        <taxon>Betaproteobacteria</taxon>
        <taxon>Burkholderiales</taxon>
        <taxon>Burkholderiaceae</taxon>
        <taxon>Paraburkholderia</taxon>
    </lineage>
</organism>
<reference evidence="2 3" key="1">
    <citation type="submission" date="2021-11" db="EMBL/GenBank/DDBJ databases">
        <authorList>
            <person name="Oh E.-T."/>
            <person name="Kim S.-B."/>
        </authorList>
    </citation>
    <scope>NUCLEOTIDE SEQUENCE [LARGE SCALE GENOMIC DNA]</scope>
    <source>
        <strain evidence="2 3">MMS20-SJTR3</strain>
    </source>
</reference>
<dbReference type="EMBL" id="JAJITD010000004">
    <property type="protein sequence ID" value="MCC8392758.1"/>
    <property type="molecule type" value="Genomic_DNA"/>
</dbReference>
<accession>A0ABS8JSQ6</accession>
<keyword evidence="1" id="KW-0472">Membrane</keyword>
<feature type="transmembrane region" description="Helical" evidence="1">
    <location>
        <begin position="112"/>
        <end position="132"/>
    </location>
</feature>
<feature type="transmembrane region" description="Helical" evidence="1">
    <location>
        <begin position="144"/>
        <end position="164"/>
    </location>
</feature>
<proteinExistence type="predicted"/>
<keyword evidence="1" id="KW-1133">Transmembrane helix</keyword>
<dbReference type="RefSeq" id="WP_230509408.1">
    <property type="nucleotide sequence ID" value="NZ_JAJITD010000004.1"/>
</dbReference>
<comment type="caution">
    <text evidence="2">The sequence shown here is derived from an EMBL/GenBank/DDBJ whole genome shotgun (WGS) entry which is preliminary data.</text>
</comment>
<name>A0ABS8JSQ6_9BURK</name>